<dbReference type="GO" id="GO:0005634">
    <property type="term" value="C:nucleus"/>
    <property type="evidence" value="ECO:0000318"/>
    <property type="project" value="GO_Central"/>
</dbReference>
<dbReference type="SMART" id="SM00582">
    <property type="entry name" value="RPR"/>
    <property type="match status" value="1"/>
</dbReference>
<feature type="compositionally biased region" description="Basic and acidic residues" evidence="1">
    <location>
        <begin position="362"/>
        <end position="379"/>
    </location>
</feature>
<evidence type="ECO:0000313" key="4">
    <source>
        <dbReference type="EMBL" id="EFJ36239.1"/>
    </source>
</evidence>
<evidence type="ECO:0000256" key="1">
    <source>
        <dbReference type="SAM" id="MobiDB-lite"/>
    </source>
</evidence>
<dbReference type="eggNOG" id="KOG1904">
    <property type="taxonomic scope" value="Eukaryota"/>
</dbReference>
<feature type="compositionally biased region" description="Polar residues" evidence="1">
    <location>
        <begin position="479"/>
        <end position="492"/>
    </location>
</feature>
<dbReference type="KEGG" id="smo:SELMODRAFT_404055"/>
<feature type="compositionally biased region" description="Basic and acidic residues" evidence="1">
    <location>
        <begin position="696"/>
        <end position="718"/>
    </location>
</feature>
<feature type="region of interest" description="Disordered" evidence="1">
    <location>
        <begin position="223"/>
        <end position="443"/>
    </location>
</feature>
<feature type="region of interest" description="Disordered" evidence="1">
    <location>
        <begin position="1423"/>
        <end position="1450"/>
    </location>
</feature>
<dbReference type="EMBL" id="GL377567">
    <property type="protein sequence ID" value="EFJ36239.1"/>
    <property type="molecule type" value="Genomic_DNA"/>
</dbReference>
<dbReference type="InterPro" id="IPR006569">
    <property type="entry name" value="CID_dom"/>
</dbReference>
<dbReference type="Proteomes" id="UP000001514">
    <property type="component" value="Unassembled WGS sequence"/>
</dbReference>
<dbReference type="Pfam" id="PF04818">
    <property type="entry name" value="CID"/>
    <property type="match status" value="1"/>
</dbReference>
<feature type="compositionally biased region" description="Polar residues" evidence="1">
    <location>
        <begin position="584"/>
        <end position="598"/>
    </location>
</feature>
<feature type="region of interest" description="Disordered" evidence="1">
    <location>
        <begin position="1278"/>
        <end position="1358"/>
    </location>
</feature>
<feature type="compositionally biased region" description="Basic and acidic residues" evidence="1">
    <location>
        <begin position="401"/>
        <end position="418"/>
    </location>
</feature>
<feature type="compositionally biased region" description="Basic and acidic residues" evidence="1">
    <location>
        <begin position="464"/>
        <end position="476"/>
    </location>
</feature>
<feature type="compositionally biased region" description="Pro residues" evidence="1">
    <location>
        <begin position="1283"/>
        <end position="1318"/>
    </location>
</feature>
<organism evidence="5">
    <name type="scientific">Selaginella moellendorffii</name>
    <name type="common">Spikemoss</name>
    <dbReference type="NCBI Taxonomy" id="88036"/>
    <lineage>
        <taxon>Eukaryota</taxon>
        <taxon>Viridiplantae</taxon>
        <taxon>Streptophyta</taxon>
        <taxon>Embryophyta</taxon>
        <taxon>Tracheophyta</taxon>
        <taxon>Lycopodiopsida</taxon>
        <taxon>Selaginellales</taxon>
        <taxon>Selaginellaceae</taxon>
        <taxon>Selaginella</taxon>
    </lineage>
</organism>
<dbReference type="Gene3D" id="2.30.30.140">
    <property type="match status" value="1"/>
</dbReference>
<keyword evidence="5" id="KW-1185">Reference proteome</keyword>
<dbReference type="PANTHER" id="PTHR12550:SF70">
    <property type="entry name" value="JIL-1 ANCHORING AND STABILIZING PROTEIN, ISOFORM A"/>
    <property type="match status" value="1"/>
</dbReference>
<dbReference type="Gene3D" id="1.25.40.90">
    <property type="match status" value="1"/>
</dbReference>
<dbReference type="Gramene" id="EFJ36239">
    <property type="protein sequence ID" value="EFJ36239"/>
    <property type="gene ID" value="SELMODRAFT_404055"/>
</dbReference>
<dbReference type="InterPro" id="IPR008942">
    <property type="entry name" value="ENTH_VHS"/>
</dbReference>
<feature type="compositionally biased region" description="Basic and acidic residues" evidence="1">
    <location>
        <begin position="626"/>
        <end position="637"/>
    </location>
</feature>
<feature type="region of interest" description="Disordered" evidence="1">
    <location>
        <begin position="464"/>
        <end position="492"/>
    </location>
</feature>
<feature type="compositionally biased region" description="Basic and acidic residues" evidence="1">
    <location>
        <begin position="1439"/>
        <end position="1450"/>
    </location>
</feature>
<feature type="compositionally biased region" description="Basic and acidic residues" evidence="1">
    <location>
        <begin position="826"/>
        <end position="840"/>
    </location>
</feature>
<dbReference type="SMART" id="SM00293">
    <property type="entry name" value="PWWP"/>
    <property type="match status" value="1"/>
</dbReference>
<feature type="region of interest" description="Disordered" evidence="1">
    <location>
        <begin position="1480"/>
        <end position="1579"/>
    </location>
</feature>
<accession>D8QU50</accession>
<evidence type="ECO:0000259" key="3">
    <source>
        <dbReference type="PROSITE" id="PS51391"/>
    </source>
</evidence>
<sequence>MAPSKKRGRSSSIAAAAAAEWSVGDLVLAKVKGFPAWPAQVSKPEAFGQHHNPARVFVVFFGTKQIRFCHHSEISKFTPEAKASLVAKAHSKCTPADLRLAVSEICDVAEKVEVGSGDGDMNGRSGIEFRELEDGEASCVMDLGGKLDVEGQAGNGGTSEMEDYDLGWGSGSSLDGNSDDDTTPKGIVLHEKVQTNFASHEELDTFDSFDFFNEEVVNVPSAVRADKKKAGKAEKPAKQRTPAKSRKSAPVNSTTPVFPPNFCRKKRKQMTVKASTPRGVVRKDDNSDEDHATPPTADEFQEYTFRRKVTLKKRLRPAFESRSAETDSDHNKDKPDTSNETSPITQDPDSNLPIVKRARARAAKEPALDKHSEEEEKRGAPHSPPSSTTDTPTCNGSESTKATEERASDGKPRFEEKYTGLSLPPKAEKYRMRNSLADSEAALPPSKRLHRALEAMTACVAEAAKEETARDAKVEETPDNVSQKSDSTEQTRLSEGVVVKNCVADDADKLQEVTVTSKEFVDKEMDPASVGLGSEDLQQSEVLSVTSIQVSVKAEATQDTPVSPAVQEVVEVAEELVVKAESAISSQAKVQASPSGNTLGEDRRDVETGPPSDAGGTQNVTVVDNPEDRTPNPEDRTPLSSALSPVSMDLSEGKSDVKAGVLEFESKSDELQSTAENSEAKTPSMADMKYSPVSPRADDGQIARFHAESLVRRDEPVSKGRLSIDGQGAPKERRQPEKNSPSAWWGRSSHLSKFHRGEDKRKLENHFEVSLYRKDGALAKTALERLQSMSPAKISPGSMRYSPVSPALREEGNKVLFDHAVTVKSSREGGTKVQLEKLDTSGRGSRHSSKPGISETSPGTTKARGLSTDKPKTSNSKMRRHSPVRHGTETSSLVSERGTTESHSGESLASENEHTSARTSSLRTKAAGHQDSFKLNDISASKPHSDNNVRKAYEAAKELKQKLASKDGDTSTSMKYIMAAVQSKVPGPVTPMDVGTGPEIVMEQASGASKDLPSLPTANDEAETARNVFEGLLDNLSRAKESIHCATRQAIDCAKLNLADQVIDIIAKRLEAEQSLSRRIDLFFLVDSITVSSHNLRGTPAGVYRHIVHNALPRLLSSAAPPGNFARENRRQCLKVFKLWHERNVFPPTVIRHFMREIELHNCDRVLMNMSRRPARNERPVDDPIREMEGMQVDEYGSNASFTLPGVSIPRMFEDEEEANAGGTEANAGEDYAVATVTPHDPVERHRHVLEDVDGELEMEDVSPETDTWQRQYVSPASILTGPPLPICPPPSPPPLPSSPPPSTPPPPPPSSPPPPPQDVADPGAYPDSFSPGYHHARNAVQQPSNGPESYEHYNPGVYGDEGYGMPVDHGYNSYGGFSDMPPGPISPQYDGHHGHHYGGQHYPADGHSYQGDYPYQAYGEAGGHWSEPSPRSRYMHSAPDDHYYHSHHDNRYGDHGADYYHQNGPHYMQSHYDGGYSSHGRYSSGYMTPPPDHQMHHGSSGRSSRRHGHYSHDAGGGYSHDYGGHDGGGYSRSHSHSHSHDGGGGGYQHSHSHSHDGGGGGYSHSHPHHDGYSHYPNW</sequence>
<feature type="compositionally biased region" description="Basic residues" evidence="1">
    <location>
        <begin position="306"/>
        <end position="316"/>
    </location>
</feature>
<gene>
    <name evidence="4" type="ORF">SELMODRAFT_404055</name>
</gene>
<feature type="region of interest" description="Disordered" evidence="1">
    <location>
        <begin position="826"/>
        <end position="947"/>
    </location>
</feature>
<feature type="compositionally biased region" description="Polar residues" evidence="1">
    <location>
        <begin position="338"/>
        <end position="349"/>
    </location>
</feature>
<evidence type="ECO:0000259" key="2">
    <source>
        <dbReference type="PROSITE" id="PS50812"/>
    </source>
</evidence>
<proteinExistence type="predicted"/>
<name>D8QU50_SELML</name>
<dbReference type="STRING" id="88036.D8QU50"/>
<evidence type="ECO:0000313" key="5">
    <source>
        <dbReference type="Proteomes" id="UP000001514"/>
    </source>
</evidence>
<feature type="region of interest" description="Disordered" evidence="1">
    <location>
        <begin position="583"/>
        <end position="763"/>
    </location>
</feature>
<dbReference type="PANTHER" id="PTHR12550">
    <property type="entry name" value="HEPATOMA-DERIVED GROWTH FACTOR-RELATED"/>
    <property type="match status" value="1"/>
</dbReference>
<dbReference type="PROSITE" id="PS50812">
    <property type="entry name" value="PWWP"/>
    <property type="match status" value="1"/>
</dbReference>
<dbReference type="InParanoid" id="D8QU50"/>
<dbReference type="SUPFAM" id="SSF63748">
    <property type="entry name" value="Tudor/PWWP/MBT"/>
    <property type="match status" value="1"/>
</dbReference>
<feature type="compositionally biased region" description="Basic and acidic residues" evidence="1">
    <location>
        <begin position="281"/>
        <end position="292"/>
    </location>
</feature>
<dbReference type="OrthoDB" id="62853at2759"/>
<feature type="compositionally biased region" description="Polar residues" evidence="1">
    <location>
        <begin position="671"/>
        <end position="681"/>
    </location>
</feature>
<dbReference type="GO" id="GO:0006338">
    <property type="term" value="P:chromatin remodeling"/>
    <property type="evidence" value="ECO:0000318"/>
    <property type="project" value="GO_Central"/>
</dbReference>
<feature type="domain" description="PWWP" evidence="2">
    <location>
        <begin position="23"/>
        <end position="83"/>
    </location>
</feature>
<dbReference type="PROSITE" id="PS51391">
    <property type="entry name" value="CID"/>
    <property type="match status" value="1"/>
</dbReference>
<dbReference type="InterPro" id="IPR000313">
    <property type="entry name" value="PWWP_dom"/>
</dbReference>
<feature type="compositionally biased region" description="Basic and acidic residues" evidence="1">
    <location>
        <begin position="317"/>
        <end position="337"/>
    </location>
</feature>
<protein>
    <recommendedName>
        <fullName evidence="6">CID domain-containing protein</fullName>
    </recommendedName>
</protein>
<dbReference type="Pfam" id="PF00855">
    <property type="entry name" value="PWWP"/>
    <property type="match status" value="1"/>
</dbReference>
<dbReference type="FunCoup" id="D8QU50">
    <property type="interactions" value="2005"/>
</dbReference>
<dbReference type="HOGENOM" id="CLU_004888_1_0_1"/>
<feature type="domain" description="CID" evidence="3">
    <location>
        <begin position="1021"/>
        <end position="1162"/>
    </location>
</feature>
<reference evidence="4 5" key="1">
    <citation type="journal article" date="2011" name="Science">
        <title>The Selaginella genome identifies genetic changes associated with the evolution of vascular plants.</title>
        <authorList>
            <person name="Banks J.A."/>
            <person name="Nishiyama T."/>
            <person name="Hasebe M."/>
            <person name="Bowman J.L."/>
            <person name="Gribskov M."/>
            <person name="dePamphilis C."/>
            <person name="Albert V.A."/>
            <person name="Aono N."/>
            <person name="Aoyama T."/>
            <person name="Ambrose B.A."/>
            <person name="Ashton N.W."/>
            <person name="Axtell M.J."/>
            <person name="Barker E."/>
            <person name="Barker M.S."/>
            <person name="Bennetzen J.L."/>
            <person name="Bonawitz N.D."/>
            <person name="Chapple C."/>
            <person name="Cheng C."/>
            <person name="Correa L.G."/>
            <person name="Dacre M."/>
            <person name="DeBarry J."/>
            <person name="Dreyer I."/>
            <person name="Elias M."/>
            <person name="Engstrom E.M."/>
            <person name="Estelle M."/>
            <person name="Feng L."/>
            <person name="Finet C."/>
            <person name="Floyd S.K."/>
            <person name="Frommer W.B."/>
            <person name="Fujita T."/>
            <person name="Gramzow L."/>
            <person name="Gutensohn M."/>
            <person name="Harholt J."/>
            <person name="Hattori M."/>
            <person name="Heyl A."/>
            <person name="Hirai T."/>
            <person name="Hiwatashi Y."/>
            <person name="Ishikawa M."/>
            <person name="Iwata M."/>
            <person name="Karol K.G."/>
            <person name="Koehler B."/>
            <person name="Kolukisaoglu U."/>
            <person name="Kubo M."/>
            <person name="Kurata T."/>
            <person name="Lalonde S."/>
            <person name="Li K."/>
            <person name="Li Y."/>
            <person name="Litt A."/>
            <person name="Lyons E."/>
            <person name="Manning G."/>
            <person name="Maruyama T."/>
            <person name="Michael T.P."/>
            <person name="Mikami K."/>
            <person name="Miyazaki S."/>
            <person name="Morinaga S."/>
            <person name="Murata T."/>
            <person name="Mueller-Roeber B."/>
            <person name="Nelson D.R."/>
            <person name="Obara M."/>
            <person name="Oguri Y."/>
            <person name="Olmstead R.G."/>
            <person name="Onodera N."/>
            <person name="Petersen B.L."/>
            <person name="Pils B."/>
            <person name="Prigge M."/>
            <person name="Rensing S.A."/>
            <person name="Riano-Pachon D.M."/>
            <person name="Roberts A.W."/>
            <person name="Sato Y."/>
            <person name="Scheller H.V."/>
            <person name="Schulz B."/>
            <person name="Schulz C."/>
            <person name="Shakirov E.V."/>
            <person name="Shibagaki N."/>
            <person name="Shinohara N."/>
            <person name="Shippen D.E."/>
            <person name="Soerensen I."/>
            <person name="Sotooka R."/>
            <person name="Sugimoto N."/>
            <person name="Sugita M."/>
            <person name="Sumikawa N."/>
            <person name="Tanurdzic M."/>
            <person name="Theissen G."/>
            <person name="Ulvskov P."/>
            <person name="Wakazuki S."/>
            <person name="Weng J.K."/>
            <person name="Willats W.W."/>
            <person name="Wipf D."/>
            <person name="Wolf P.G."/>
            <person name="Yang L."/>
            <person name="Zimmer A.D."/>
            <person name="Zhu Q."/>
            <person name="Mitros T."/>
            <person name="Hellsten U."/>
            <person name="Loque D."/>
            <person name="Otillar R."/>
            <person name="Salamov A."/>
            <person name="Schmutz J."/>
            <person name="Shapiro H."/>
            <person name="Lindquist E."/>
            <person name="Lucas S."/>
            <person name="Rokhsar D."/>
            <person name="Grigoriev I.V."/>
        </authorList>
    </citation>
    <scope>NUCLEOTIDE SEQUENCE [LARGE SCALE GENOMIC DNA]</scope>
</reference>
<evidence type="ECO:0008006" key="6">
    <source>
        <dbReference type="Google" id="ProtNLM"/>
    </source>
</evidence>